<proteinExistence type="predicted"/>
<dbReference type="SUPFAM" id="SSF50998">
    <property type="entry name" value="Quinoprotein alcohol dehydrogenase-like"/>
    <property type="match status" value="1"/>
</dbReference>
<dbReference type="KEGG" id="pgm:PGRAT_16990"/>
<reference evidence="3 4" key="1">
    <citation type="submission" date="2014-08" db="EMBL/GenBank/DDBJ databases">
        <title>Comparative genomics of the Paenibacillus odorifer group.</title>
        <authorList>
            <person name="den Bakker H.C."/>
            <person name="Tsai Y.-C."/>
            <person name="Martin N."/>
            <person name="Korlach J."/>
            <person name="Wiedmann M."/>
        </authorList>
    </citation>
    <scope>NUCLEOTIDE SEQUENCE [LARGE SCALE GENOMIC DNA]</scope>
    <source>
        <strain evidence="3 4">DSM 15220</strain>
    </source>
</reference>
<dbReference type="OrthoDB" id="9794322at2"/>
<feature type="signal peptide" evidence="1">
    <location>
        <begin position="1"/>
        <end position="38"/>
    </location>
</feature>
<keyword evidence="1" id="KW-0732">Signal</keyword>
<evidence type="ECO:0000313" key="3">
    <source>
        <dbReference type="EMBL" id="AIQ69134.1"/>
    </source>
</evidence>
<dbReference type="EMBL" id="CP009287">
    <property type="protein sequence ID" value="AIQ69134.1"/>
    <property type="molecule type" value="Genomic_DNA"/>
</dbReference>
<dbReference type="eggNOG" id="COG4993">
    <property type="taxonomic scope" value="Bacteria"/>
</dbReference>
<dbReference type="InterPro" id="IPR018391">
    <property type="entry name" value="PQQ_b-propeller_rpt"/>
</dbReference>
<evidence type="ECO:0000259" key="2">
    <source>
        <dbReference type="Pfam" id="PF13360"/>
    </source>
</evidence>
<evidence type="ECO:0000256" key="1">
    <source>
        <dbReference type="SAM" id="SignalP"/>
    </source>
</evidence>
<dbReference type="AlphaFoldDB" id="A0A089NJ84"/>
<dbReference type="HOGENOM" id="CLU_605269_0_0_9"/>
<organism evidence="3 4">
    <name type="scientific">Paenibacillus graminis</name>
    <dbReference type="NCBI Taxonomy" id="189425"/>
    <lineage>
        <taxon>Bacteria</taxon>
        <taxon>Bacillati</taxon>
        <taxon>Bacillota</taxon>
        <taxon>Bacilli</taxon>
        <taxon>Bacillales</taxon>
        <taxon>Paenibacillaceae</taxon>
        <taxon>Paenibacillus</taxon>
    </lineage>
</organism>
<name>A0A089NJ84_9BACL</name>
<dbReference type="PANTHER" id="PTHR34512">
    <property type="entry name" value="CELL SURFACE PROTEIN"/>
    <property type="match status" value="1"/>
</dbReference>
<dbReference type="PANTHER" id="PTHR34512:SF30">
    <property type="entry name" value="OUTER MEMBRANE PROTEIN ASSEMBLY FACTOR BAMB"/>
    <property type="match status" value="1"/>
</dbReference>
<keyword evidence="4" id="KW-1185">Reference proteome</keyword>
<feature type="chain" id="PRO_5001847820" description="Pyrrolo-quinoline quinone repeat domain-containing protein" evidence="1">
    <location>
        <begin position="39"/>
        <end position="444"/>
    </location>
</feature>
<dbReference type="STRING" id="189425.PGRAT_16990"/>
<accession>A0A089NJ84</accession>
<feature type="domain" description="Pyrrolo-quinoline quinone repeat" evidence="2">
    <location>
        <begin position="74"/>
        <end position="181"/>
    </location>
</feature>
<protein>
    <recommendedName>
        <fullName evidence="2">Pyrrolo-quinoline quinone repeat domain-containing protein</fullName>
    </recommendedName>
</protein>
<dbReference type="Gene3D" id="2.130.10.10">
    <property type="entry name" value="YVTN repeat-like/Quinoprotein amine dehydrogenase"/>
    <property type="match status" value="1"/>
</dbReference>
<evidence type="ECO:0000313" key="4">
    <source>
        <dbReference type="Proteomes" id="UP000029500"/>
    </source>
</evidence>
<dbReference type="SMART" id="SM00564">
    <property type="entry name" value="PQQ"/>
    <property type="match status" value="4"/>
</dbReference>
<dbReference type="InterPro" id="IPR011047">
    <property type="entry name" value="Quinoprotein_ADH-like_sf"/>
</dbReference>
<gene>
    <name evidence="3" type="ORF">PGRAT_16990</name>
</gene>
<dbReference type="RefSeq" id="WP_025708096.1">
    <property type="nucleotide sequence ID" value="NZ_CP009287.1"/>
</dbReference>
<dbReference type="InterPro" id="IPR015943">
    <property type="entry name" value="WD40/YVTN_repeat-like_dom_sf"/>
</dbReference>
<dbReference type="Proteomes" id="UP000029500">
    <property type="component" value="Chromosome"/>
</dbReference>
<sequence length="444" mass="48159">MPQLKTIKPVLSAFLSISLLSTGIGLSLQAIHAGTAHAASVNSTAATVSKDTLLPLKWKVATDGIGMYDIKQSVRNGILYFSAKNTLYAKNIASGQIRWSYKTGEHPQIVTKNSVFFIDNNEQLVKVSASAGKLLWKVKVSERPMEIGGQACLMNGKVYFANESGGVAAYDPGTGKKLWENKKIPMYVGTLHGEYKGVLVVSSTVDNIRRQFFGLDPATGKQLWRTEGIYSMIAYQEGQLVLREQAKAAYANVKAPVPGHLLTLVSMNPVTGTVTTKENYQALDDISRQGNFFTFIQKPYVYSVDGNFDKDEYTLTRFTRGANAGSAPKSYESFGKWLAGPADGMAFFQKGAQITGVHLDGDSVVTFDNPASKVEHLQRVGKAVFAIYENGYISINHSDTGALLGMIKSGAATPYFGDITIVNGTALITTEHNILAVSLPKGWQ</sequence>
<dbReference type="Pfam" id="PF13360">
    <property type="entry name" value="PQQ_2"/>
    <property type="match status" value="1"/>
</dbReference>
<dbReference type="InterPro" id="IPR002372">
    <property type="entry name" value="PQQ_rpt_dom"/>
</dbReference>